<gene>
    <name evidence="1" type="ORF">E2562_003041</name>
</gene>
<dbReference type="Proteomes" id="UP000479710">
    <property type="component" value="Unassembled WGS sequence"/>
</dbReference>
<dbReference type="AlphaFoldDB" id="A0A6G1DDY7"/>
<proteinExistence type="predicted"/>
<accession>A0A6G1DDY7</accession>
<name>A0A6G1DDY7_9ORYZ</name>
<dbReference type="OrthoDB" id="786283at2759"/>
<comment type="caution">
    <text evidence="1">The sequence shown here is derived from an EMBL/GenBank/DDBJ whole genome shotgun (WGS) entry which is preliminary data.</text>
</comment>
<sequence>MAQLRSRLNWLKEGDANTSYFQHHARYRKRKNFMAKINVDGWVIMEQEEKKETIESSQKRKFGAPSNLYRRIRLWVQTVIWGISIRWRGK</sequence>
<organism evidence="1 2">
    <name type="scientific">Oryza meyeriana var. granulata</name>
    <dbReference type="NCBI Taxonomy" id="110450"/>
    <lineage>
        <taxon>Eukaryota</taxon>
        <taxon>Viridiplantae</taxon>
        <taxon>Streptophyta</taxon>
        <taxon>Embryophyta</taxon>
        <taxon>Tracheophyta</taxon>
        <taxon>Spermatophyta</taxon>
        <taxon>Magnoliopsida</taxon>
        <taxon>Liliopsida</taxon>
        <taxon>Poales</taxon>
        <taxon>Poaceae</taxon>
        <taxon>BOP clade</taxon>
        <taxon>Oryzoideae</taxon>
        <taxon>Oryzeae</taxon>
        <taxon>Oryzinae</taxon>
        <taxon>Oryza</taxon>
        <taxon>Oryza meyeriana</taxon>
    </lineage>
</organism>
<protein>
    <submittedName>
        <fullName evidence="1">Uncharacterized protein</fullName>
    </submittedName>
</protein>
<dbReference type="EMBL" id="SPHZ02000006">
    <property type="protein sequence ID" value="KAF0910609.1"/>
    <property type="molecule type" value="Genomic_DNA"/>
</dbReference>
<evidence type="ECO:0000313" key="1">
    <source>
        <dbReference type="EMBL" id="KAF0910609.1"/>
    </source>
</evidence>
<evidence type="ECO:0000313" key="2">
    <source>
        <dbReference type="Proteomes" id="UP000479710"/>
    </source>
</evidence>
<keyword evidence="2" id="KW-1185">Reference proteome</keyword>
<reference evidence="1 2" key="1">
    <citation type="submission" date="2019-11" db="EMBL/GenBank/DDBJ databases">
        <title>Whole genome sequence of Oryza granulata.</title>
        <authorList>
            <person name="Li W."/>
        </authorList>
    </citation>
    <scope>NUCLEOTIDE SEQUENCE [LARGE SCALE GENOMIC DNA]</scope>
    <source>
        <strain evidence="2">cv. Menghai</strain>
        <tissue evidence="1">Leaf</tissue>
    </source>
</reference>